<gene>
    <name evidence="9" type="primary">trkA</name>
    <name evidence="9" type="ORF">DW687_07470</name>
</gene>
<evidence type="ECO:0000256" key="2">
    <source>
        <dbReference type="ARBA" id="ARBA00022448"/>
    </source>
</evidence>
<proteinExistence type="predicted"/>
<reference evidence="9 10" key="1">
    <citation type="submission" date="2018-08" db="EMBL/GenBank/DDBJ databases">
        <title>A genome reference for cultivated species of the human gut microbiota.</title>
        <authorList>
            <person name="Zou Y."/>
            <person name="Xue W."/>
            <person name="Luo G."/>
        </authorList>
    </citation>
    <scope>NUCLEOTIDE SEQUENCE [LARGE SCALE GENOMIC DNA]</scope>
    <source>
        <strain evidence="9 10">AM25-6</strain>
    </source>
</reference>
<dbReference type="RefSeq" id="WP_007048901.1">
    <property type="nucleotide sequence ID" value="NZ_CABKNJ010000005.1"/>
</dbReference>
<evidence type="ECO:0000259" key="7">
    <source>
        <dbReference type="PROSITE" id="PS51201"/>
    </source>
</evidence>
<keyword evidence="2" id="KW-0813">Transport</keyword>
<comment type="caution">
    <text evidence="9">The sequence shown here is derived from an EMBL/GenBank/DDBJ whole genome shotgun (WGS) entry which is preliminary data.</text>
</comment>
<evidence type="ECO:0000313" key="10">
    <source>
        <dbReference type="Proteomes" id="UP000261212"/>
    </source>
</evidence>
<feature type="domain" description="RCK N-terminal" evidence="7">
    <location>
        <begin position="228"/>
        <end position="346"/>
    </location>
</feature>
<dbReference type="NCBIfam" id="NF007031">
    <property type="entry name" value="PRK09496.1-2"/>
    <property type="match status" value="1"/>
</dbReference>
<dbReference type="PANTHER" id="PTHR43833">
    <property type="entry name" value="POTASSIUM CHANNEL PROTEIN 2-RELATED-RELATED"/>
    <property type="match status" value="1"/>
</dbReference>
<evidence type="ECO:0000256" key="1">
    <source>
        <dbReference type="ARBA" id="ARBA00017378"/>
    </source>
</evidence>
<dbReference type="PRINTS" id="PR00335">
    <property type="entry name" value="KUPTAKETRKA"/>
</dbReference>
<dbReference type="NCBIfam" id="NF007032">
    <property type="entry name" value="PRK09496.1-4"/>
    <property type="match status" value="1"/>
</dbReference>
<evidence type="ECO:0000256" key="3">
    <source>
        <dbReference type="ARBA" id="ARBA00022538"/>
    </source>
</evidence>
<dbReference type="GO" id="GO:0015079">
    <property type="term" value="F:potassium ion transmembrane transporter activity"/>
    <property type="evidence" value="ECO:0007669"/>
    <property type="project" value="InterPro"/>
</dbReference>
<dbReference type="NCBIfam" id="NF007041">
    <property type="entry name" value="PRK09496.3-4"/>
    <property type="match status" value="1"/>
</dbReference>
<dbReference type="PROSITE" id="PS51202">
    <property type="entry name" value="RCK_C"/>
    <property type="match status" value="2"/>
</dbReference>
<keyword evidence="5" id="KW-0520">NAD</keyword>
<keyword evidence="3" id="KW-0633">Potassium transport</keyword>
<dbReference type="InterPro" id="IPR050721">
    <property type="entry name" value="Trk_Ktr_HKT_K-transport"/>
</dbReference>
<evidence type="ECO:0000256" key="4">
    <source>
        <dbReference type="ARBA" id="ARBA00022958"/>
    </source>
</evidence>
<evidence type="ECO:0000313" key="9">
    <source>
        <dbReference type="EMBL" id="RGD74588.1"/>
    </source>
</evidence>
<dbReference type="Gene3D" id="3.40.50.720">
    <property type="entry name" value="NAD(P)-binding Rossmann-like Domain"/>
    <property type="match status" value="2"/>
</dbReference>
<dbReference type="InterPro" id="IPR003148">
    <property type="entry name" value="RCK_N"/>
</dbReference>
<dbReference type="NCBIfam" id="NF007033">
    <property type="entry name" value="PRK09496.1-5"/>
    <property type="match status" value="1"/>
</dbReference>
<evidence type="ECO:0000259" key="8">
    <source>
        <dbReference type="PROSITE" id="PS51202"/>
    </source>
</evidence>
<keyword evidence="6" id="KW-0406">Ion transport</keyword>
<dbReference type="InterPro" id="IPR006037">
    <property type="entry name" value="RCK_C"/>
</dbReference>
<feature type="domain" description="RCK C-terminal" evidence="8">
    <location>
        <begin position="368"/>
        <end position="451"/>
    </location>
</feature>
<dbReference type="SUPFAM" id="SSF116726">
    <property type="entry name" value="TrkA C-terminal domain-like"/>
    <property type="match status" value="2"/>
</dbReference>
<dbReference type="InterPro" id="IPR006036">
    <property type="entry name" value="K_uptake_TrkA"/>
</dbReference>
<dbReference type="AlphaFoldDB" id="A0A3E3E0X6"/>
<dbReference type="GeneID" id="97999398"/>
<feature type="domain" description="RCK N-terminal" evidence="7">
    <location>
        <begin position="1"/>
        <end position="117"/>
    </location>
</feature>
<dbReference type="Gene3D" id="3.30.70.1450">
    <property type="entry name" value="Regulator of K+ conductance, C-terminal domain"/>
    <property type="match status" value="2"/>
</dbReference>
<dbReference type="PANTHER" id="PTHR43833:SF5">
    <property type="entry name" value="TRK SYSTEM POTASSIUM UPTAKE PROTEIN TRKA"/>
    <property type="match status" value="1"/>
</dbReference>
<accession>A0A3E3E0X6</accession>
<evidence type="ECO:0000256" key="6">
    <source>
        <dbReference type="ARBA" id="ARBA00023065"/>
    </source>
</evidence>
<keyword evidence="4" id="KW-0630">Potassium</keyword>
<dbReference type="Proteomes" id="UP000261212">
    <property type="component" value="Unassembled WGS sequence"/>
</dbReference>
<evidence type="ECO:0000256" key="5">
    <source>
        <dbReference type="ARBA" id="ARBA00023027"/>
    </source>
</evidence>
<dbReference type="GO" id="GO:0005886">
    <property type="term" value="C:plasma membrane"/>
    <property type="evidence" value="ECO:0007669"/>
    <property type="project" value="InterPro"/>
</dbReference>
<dbReference type="Pfam" id="PF02080">
    <property type="entry name" value="TrkA_C"/>
    <property type="match status" value="2"/>
</dbReference>
<organism evidence="9 10">
    <name type="scientific">Anaerofustis stercorihominis</name>
    <dbReference type="NCBI Taxonomy" id="214853"/>
    <lineage>
        <taxon>Bacteria</taxon>
        <taxon>Bacillati</taxon>
        <taxon>Bacillota</taxon>
        <taxon>Clostridia</taxon>
        <taxon>Eubacteriales</taxon>
        <taxon>Eubacteriaceae</taxon>
        <taxon>Anaerofustis</taxon>
    </lineage>
</organism>
<dbReference type="EMBL" id="QUSM01000003">
    <property type="protein sequence ID" value="RGD74588.1"/>
    <property type="molecule type" value="Genomic_DNA"/>
</dbReference>
<name>A0A3E3E0X6_9FIRM</name>
<dbReference type="SUPFAM" id="SSF51735">
    <property type="entry name" value="NAD(P)-binding Rossmann-fold domains"/>
    <property type="match status" value="2"/>
</dbReference>
<dbReference type="NCBIfam" id="NF007039">
    <property type="entry name" value="PRK09496.3-2"/>
    <property type="match status" value="1"/>
</dbReference>
<feature type="domain" description="RCK C-terminal" evidence="8">
    <location>
        <begin position="140"/>
        <end position="224"/>
    </location>
</feature>
<dbReference type="InterPro" id="IPR036291">
    <property type="entry name" value="NAD(P)-bd_dom_sf"/>
</dbReference>
<dbReference type="InterPro" id="IPR036721">
    <property type="entry name" value="RCK_C_sf"/>
</dbReference>
<protein>
    <recommendedName>
        <fullName evidence="1">Trk system potassium uptake protein TrkA</fullName>
    </recommendedName>
</protein>
<sequence>MDIIIVGCGKVGSTIAEHLNEEGHSIVVVDTKADKLEILSNKLDIMTIEGNGATSSVLIEAGVDTADLLIAVTNRDEVNLYCCLIAKKSGVKNAIARVRNPEYSEDIHLIKDDLGLSLSINPELTAASEMSRLIRYPAAIEINRFAKGGAELYKLRLPSFSKLNGKAVKDICGIGKSDYQICAVEREDEVFIPSGDFVLNNLDKIYILSKPKDAMRMFKSFDVPVETGRTAILVGGGRIAVYLAKQLISSNISVKIIEVDPVKCEEISDILPNATILCGDGLDKEFLLEEGLATVDAFASLTGLDEENIILSLYAASVSKAKIMTKVNKLTFDNIIDKMEIGSVIRPKYLTSEYIIQYVRAIQNSLGSNVESLYKIVGGKAEALEFVVREDSKVTGKELGKLTLKENLLIASINRNGKIIVPSGNDTIEIGDSVIVVTTHKKLRDLTDILK</sequence>
<dbReference type="PROSITE" id="PS51201">
    <property type="entry name" value="RCK_N"/>
    <property type="match status" value="2"/>
</dbReference>
<dbReference type="Pfam" id="PF02254">
    <property type="entry name" value="TrkA_N"/>
    <property type="match status" value="2"/>
</dbReference>